<keyword evidence="5" id="KW-1185">Reference proteome</keyword>
<dbReference type="PROSITE" id="PS51724">
    <property type="entry name" value="SPOR"/>
    <property type="match status" value="1"/>
</dbReference>
<protein>
    <recommendedName>
        <fullName evidence="3">SPOR domain-containing protein</fullName>
    </recommendedName>
</protein>
<dbReference type="AlphaFoldDB" id="A0A2I0R1B2"/>
<dbReference type="OrthoDB" id="1120137at2"/>
<dbReference type="Pfam" id="PF18175">
    <property type="entry name" value="HU-CCDC81_bac_2"/>
    <property type="match status" value="1"/>
</dbReference>
<dbReference type="Pfam" id="PF05036">
    <property type="entry name" value="SPOR"/>
    <property type="match status" value="1"/>
</dbReference>
<feature type="domain" description="SPOR" evidence="3">
    <location>
        <begin position="339"/>
        <end position="414"/>
    </location>
</feature>
<dbReference type="EMBL" id="PJNI01000010">
    <property type="protein sequence ID" value="PKR80359.1"/>
    <property type="molecule type" value="Genomic_DNA"/>
</dbReference>
<dbReference type="RefSeq" id="WP_101334830.1">
    <property type="nucleotide sequence ID" value="NZ_PJNI01000010.1"/>
</dbReference>
<reference evidence="4 5" key="1">
    <citation type="submission" date="2017-12" db="EMBL/GenBank/DDBJ databases">
        <title>The draft genome sequence of Brumimicrobium saltpan LHR20.</title>
        <authorList>
            <person name="Do Z.-J."/>
            <person name="Luo H.-R."/>
        </authorList>
    </citation>
    <scope>NUCLEOTIDE SEQUENCE [LARGE SCALE GENOMIC DNA]</scope>
    <source>
        <strain evidence="4 5">LHR20</strain>
    </source>
</reference>
<evidence type="ECO:0000259" key="3">
    <source>
        <dbReference type="PROSITE" id="PS51724"/>
    </source>
</evidence>
<dbReference type="InterPro" id="IPR041268">
    <property type="entry name" value="HU-CCDC81_bac_2"/>
</dbReference>
<keyword evidence="2" id="KW-0472">Membrane</keyword>
<feature type="compositionally biased region" description="Basic and acidic residues" evidence="1">
    <location>
        <begin position="169"/>
        <end position="195"/>
    </location>
</feature>
<proteinExistence type="predicted"/>
<feature type="compositionally biased region" description="Acidic residues" evidence="1">
    <location>
        <begin position="301"/>
        <end position="323"/>
    </location>
</feature>
<feature type="region of interest" description="Disordered" evidence="1">
    <location>
        <begin position="278"/>
        <end position="323"/>
    </location>
</feature>
<comment type="caution">
    <text evidence="4">The sequence shown here is derived from an EMBL/GenBank/DDBJ whole genome shotgun (WGS) entry which is preliminary data.</text>
</comment>
<dbReference type="InterPro" id="IPR036680">
    <property type="entry name" value="SPOR-like_sf"/>
</dbReference>
<evidence type="ECO:0000256" key="1">
    <source>
        <dbReference type="SAM" id="MobiDB-lite"/>
    </source>
</evidence>
<gene>
    <name evidence="4" type="ORF">CW751_09800</name>
</gene>
<dbReference type="Gene3D" id="3.30.70.1070">
    <property type="entry name" value="Sporulation related repeat"/>
    <property type="match status" value="1"/>
</dbReference>
<sequence>MDKFIKQLLELHSKIILPQFGAIVIEDEETGELMFNEYLTYDDGKLSSLIQEESKKDEQEAKNMVAKFVRELQAQLDKGETYEIFQLGTFNKNDDGEIEFIGNLKSAKTKETNKVIPPTPLKDEKSTPKPVKDVVKEEPKKSNSSEVKSTPNPTPSAAEPKSARKKKNSYVEKKDKFPKSDSDKVNKQSKEDTPPKSKPVKKEKKKKENVSTSTPLKKSTGNKKEEKKEKKKKRKVSPFLWIILIILVLVAAGSVYVGLNYEKVEEYMGWNKFEGETTDKDLEKEESNAGEEEILKPETETAVEDEIEESQTEDLDAGEDNEAAAEDVVEDVVETPVNNSSSGNHHIIIGCFSEKSNANRLVQEFKQQGFDAQIIGQYGGLHFVSAQSYPTANAASANLSKVRSIKSGAWLFNN</sequence>
<name>A0A2I0R1B2_9FLAO</name>
<feature type="compositionally biased region" description="Basic and acidic residues" evidence="1">
    <location>
        <begin position="278"/>
        <end position="299"/>
    </location>
</feature>
<dbReference type="SUPFAM" id="SSF110997">
    <property type="entry name" value="Sporulation related repeat"/>
    <property type="match status" value="1"/>
</dbReference>
<feature type="transmembrane region" description="Helical" evidence="2">
    <location>
        <begin position="239"/>
        <end position="259"/>
    </location>
</feature>
<dbReference type="Proteomes" id="UP000236654">
    <property type="component" value="Unassembled WGS sequence"/>
</dbReference>
<feature type="region of interest" description="Disordered" evidence="1">
    <location>
        <begin position="109"/>
        <end position="230"/>
    </location>
</feature>
<organism evidence="4 5">
    <name type="scientific">Brumimicrobium salinarum</name>
    <dbReference type="NCBI Taxonomy" id="2058658"/>
    <lineage>
        <taxon>Bacteria</taxon>
        <taxon>Pseudomonadati</taxon>
        <taxon>Bacteroidota</taxon>
        <taxon>Flavobacteriia</taxon>
        <taxon>Flavobacteriales</taxon>
        <taxon>Crocinitomicaceae</taxon>
        <taxon>Brumimicrobium</taxon>
    </lineage>
</organism>
<evidence type="ECO:0000256" key="2">
    <source>
        <dbReference type="SAM" id="Phobius"/>
    </source>
</evidence>
<keyword evidence="2" id="KW-0812">Transmembrane</keyword>
<feature type="compositionally biased region" description="Basic residues" evidence="1">
    <location>
        <begin position="198"/>
        <end position="207"/>
    </location>
</feature>
<accession>A0A2I0R1B2</accession>
<evidence type="ECO:0000313" key="5">
    <source>
        <dbReference type="Proteomes" id="UP000236654"/>
    </source>
</evidence>
<dbReference type="InterPro" id="IPR007730">
    <property type="entry name" value="SPOR-like_dom"/>
</dbReference>
<keyword evidence="2" id="KW-1133">Transmembrane helix</keyword>
<feature type="compositionally biased region" description="Basic and acidic residues" evidence="1">
    <location>
        <begin position="121"/>
        <end position="143"/>
    </location>
</feature>
<evidence type="ECO:0000313" key="4">
    <source>
        <dbReference type="EMBL" id="PKR80359.1"/>
    </source>
</evidence>
<dbReference type="GO" id="GO:0042834">
    <property type="term" value="F:peptidoglycan binding"/>
    <property type="evidence" value="ECO:0007669"/>
    <property type="project" value="InterPro"/>
</dbReference>